<name>A0A8S5LI14_9CAUD</name>
<sequence length="281" mass="31061">MKNWDRQYRLSAGQAGSAGFQIGEGARPLHISFSVERADTTSQNTAKVSIWNLNDAHLAELNKDDCVVVLRAGYGTVMPLIFTGIVTYAKTKDDGSDRCTEVEVVDNRVEVRDTYVSVSYSGSVNCKTLIQDTADQMGLTVKFAYNVEFKDIPNGYSYVGPARNVLTKACDTSGLVWSINNGILQVKKPNDTMSREVYELSAETGLIGSPERVQISDSNGTDKGQYGWDVQFLMNAAIDIDDYVYLNSLKVRGYFRVYSIAIEGDNMEGDWTCSARLLEVS</sequence>
<accession>A0A8S5LI14</accession>
<dbReference type="NCBIfam" id="NF047561">
    <property type="entry name" value="orf58_phage_fam"/>
    <property type="match status" value="1"/>
</dbReference>
<proteinExistence type="predicted"/>
<evidence type="ECO:0000313" key="1">
    <source>
        <dbReference type="EMBL" id="DAD69543.1"/>
    </source>
</evidence>
<organism evidence="1">
    <name type="scientific">Myoviridae sp. ctbwh6</name>
    <dbReference type="NCBI Taxonomy" id="2827611"/>
    <lineage>
        <taxon>Viruses</taxon>
        <taxon>Duplodnaviria</taxon>
        <taxon>Heunggongvirae</taxon>
        <taxon>Uroviricota</taxon>
        <taxon>Caudoviricetes</taxon>
    </lineage>
</organism>
<reference evidence="1" key="1">
    <citation type="journal article" date="2021" name="Proc. Natl. Acad. Sci. U.S.A.">
        <title>A Catalog of Tens of Thousands of Viruses from Human Metagenomes Reveals Hidden Associations with Chronic Diseases.</title>
        <authorList>
            <person name="Tisza M.J."/>
            <person name="Buck C.B."/>
        </authorList>
    </citation>
    <scope>NUCLEOTIDE SEQUENCE</scope>
    <source>
        <strain evidence="1">Ctbwh6</strain>
    </source>
</reference>
<protein>
    <submittedName>
        <fullName evidence="1">Tail protein</fullName>
    </submittedName>
</protein>
<dbReference type="EMBL" id="BK015852">
    <property type="protein sequence ID" value="DAD69543.1"/>
    <property type="molecule type" value="Genomic_DNA"/>
</dbReference>